<reference evidence="2 3" key="1">
    <citation type="submission" date="2015-01" db="EMBL/GenBank/DDBJ databases">
        <title>The Genome Sequence of Rhinocladiella mackenzie CBS 650.93.</title>
        <authorList>
            <consortium name="The Broad Institute Genomics Platform"/>
            <person name="Cuomo C."/>
            <person name="de Hoog S."/>
            <person name="Gorbushina A."/>
            <person name="Stielow B."/>
            <person name="Teixiera M."/>
            <person name="Abouelleil A."/>
            <person name="Chapman S.B."/>
            <person name="Priest M."/>
            <person name="Young S.K."/>
            <person name="Wortman J."/>
            <person name="Nusbaum C."/>
            <person name="Birren B."/>
        </authorList>
    </citation>
    <scope>NUCLEOTIDE SEQUENCE [LARGE SCALE GENOMIC DNA]</scope>
    <source>
        <strain evidence="2 3">CBS 650.93</strain>
    </source>
</reference>
<gene>
    <name evidence="2" type="ORF">Z518_05469</name>
</gene>
<dbReference type="Pfam" id="PF01261">
    <property type="entry name" value="AP_endonuc_2"/>
    <property type="match status" value="1"/>
</dbReference>
<evidence type="ECO:0000313" key="2">
    <source>
        <dbReference type="EMBL" id="KIX04599.1"/>
    </source>
</evidence>
<dbReference type="RefSeq" id="XP_013271735.1">
    <property type="nucleotide sequence ID" value="XM_013416281.1"/>
</dbReference>
<keyword evidence="3" id="KW-1185">Reference proteome</keyword>
<dbReference type="PANTHER" id="PTHR12110:SF21">
    <property type="entry name" value="XYLOSE ISOMERASE-LIKE TIM BARREL DOMAIN-CONTAINING PROTEIN"/>
    <property type="match status" value="1"/>
</dbReference>
<dbReference type="PANTHER" id="PTHR12110">
    <property type="entry name" value="HYDROXYPYRUVATE ISOMERASE"/>
    <property type="match status" value="1"/>
</dbReference>
<dbReference type="VEuPathDB" id="FungiDB:Z518_05469"/>
<dbReference type="GeneID" id="25293540"/>
<dbReference type="InterPro" id="IPR050312">
    <property type="entry name" value="IolE/XylAMocC-like"/>
</dbReference>
<proteinExistence type="predicted"/>
<dbReference type="HOGENOM" id="CLU_035063_0_0_1"/>
<name>A0A0D2IFK9_9EURO</name>
<protein>
    <recommendedName>
        <fullName evidence="1">Xylose isomerase-like TIM barrel domain-containing protein</fullName>
    </recommendedName>
</protein>
<accession>A0A0D2IFK9</accession>
<evidence type="ECO:0000259" key="1">
    <source>
        <dbReference type="Pfam" id="PF01261"/>
    </source>
</evidence>
<dbReference type="AlphaFoldDB" id="A0A0D2IFK9"/>
<dbReference type="InterPro" id="IPR013022">
    <property type="entry name" value="Xyl_isomerase-like_TIM-brl"/>
</dbReference>
<dbReference type="OrthoDB" id="5360893at2759"/>
<organism evidence="2 3">
    <name type="scientific">Rhinocladiella mackenziei CBS 650.93</name>
    <dbReference type="NCBI Taxonomy" id="1442369"/>
    <lineage>
        <taxon>Eukaryota</taxon>
        <taxon>Fungi</taxon>
        <taxon>Dikarya</taxon>
        <taxon>Ascomycota</taxon>
        <taxon>Pezizomycotina</taxon>
        <taxon>Eurotiomycetes</taxon>
        <taxon>Chaetothyriomycetidae</taxon>
        <taxon>Chaetothyriales</taxon>
        <taxon>Herpotrichiellaceae</taxon>
        <taxon>Rhinocladiella</taxon>
    </lineage>
</organism>
<dbReference type="InterPro" id="IPR036237">
    <property type="entry name" value="Xyl_isomerase-like_sf"/>
</dbReference>
<sequence length="350" mass="38778">MESDRVRIAIATNSLGKSVAGHDIHSKLTAAKVHGFDGVELAFECLEAHASSATLAGNGTREDQLRSAAGDIQRKASTFSLDIISLNPFGAYDGLLESKDIESRLQEAELWLQLCEILHAPILQSCCCIYPVQKSLTPDINRIAMNMRRLGLLAQKYNKIVAYEAVAWGIHIDTWQQSRDIIALVGLPNVRLCLDTFHIAAKEAGDPFNAAAPVRPDGLRRLSESLSEMRRTIQPSDIGYLQLSDATVADPDQRGYPRRDLNQPPFMTQSRNCRIFPCEPHYGGTLPALDVAKSIFDMGYRGWVSMEVFHIDMWKRDPSIPGEWARRGMASWREVTASCGLQSPSIAAKL</sequence>
<dbReference type="Proteomes" id="UP000053617">
    <property type="component" value="Unassembled WGS sequence"/>
</dbReference>
<dbReference type="SUPFAM" id="SSF51658">
    <property type="entry name" value="Xylose isomerase-like"/>
    <property type="match status" value="1"/>
</dbReference>
<feature type="domain" description="Xylose isomerase-like TIM barrel" evidence="1">
    <location>
        <begin position="29"/>
        <end position="334"/>
    </location>
</feature>
<evidence type="ECO:0000313" key="3">
    <source>
        <dbReference type="Proteomes" id="UP000053617"/>
    </source>
</evidence>
<dbReference type="Gene3D" id="3.20.20.150">
    <property type="entry name" value="Divalent-metal-dependent TIM barrel enzymes"/>
    <property type="match status" value="1"/>
</dbReference>
<dbReference type="STRING" id="1442369.A0A0D2IFK9"/>
<dbReference type="EMBL" id="KN847478">
    <property type="protein sequence ID" value="KIX04599.1"/>
    <property type="molecule type" value="Genomic_DNA"/>
</dbReference>